<gene>
    <name evidence="1" type="ORF">FWK35_00019932</name>
</gene>
<evidence type="ECO:0000313" key="1">
    <source>
        <dbReference type="EMBL" id="KAF0758583.1"/>
    </source>
</evidence>
<dbReference type="EMBL" id="VUJU01003259">
    <property type="protein sequence ID" value="KAF0758583.1"/>
    <property type="molecule type" value="Genomic_DNA"/>
</dbReference>
<dbReference type="OrthoDB" id="6778765at2759"/>
<keyword evidence="2" id="KW-1185">Reference proteome</keyword>
<dbReference type="Proteomes" id="UP000478052">
    <property type="component" value="Unassembled WGS sequence"/>
</dbReference>
<proteinExistence type="predicted"/>
<reference evidence="1 2" key="1">
    <citation type="submission" date="2019-08" db="EMBL/GenBank/DDBJ databases">
        <title>Whole genome of Aphis craccivora.</title>
        <authorList>
            <person name="Voronova N.V."/>
            <person name="Shulinski R.S."/>
            <person name="Bandarenka Y.V."/>
            <person name="Zhorov D.G."/>
            <person name="Warner D."/>
        </authorList>
    </citation>
    <scope>NUCLEOTIDE SEQUENCE [LARGE SCALE GENOMIC DNA]</scope>
    <source>
        <strain evidence="1">180601</strain>
        <tissue evidence="1">Whole Body</tissue>
    </source>
</reference>
<feature type="non-terminal residue" evidence="1">
    <location>
        <position position="385"/>
    </location>
</feature>
<comment type="caution">
    <text evidence="1">The sequence shown here is derived from an EMBL/GenBank/DDBJ whole genome shotgun (WGS) entry which is preliminary data.</text>
</comment>
<sequence>MDWNACKILVFDGLAGSKVGCLVTAINNNYTGIKLQNTNFGSYYKDKSIFFNIRIFPSDRGSNSYSFANKMYVSREQPYFFKTYHINLIIQKMKVYSYASQVFSATVVAGTRSCSEYGKLLRAAETTVKLKELNLPCNNTTNQREHLIMMLDIINNMRVIDTKIINWNITYYIDVSQSILMENLFGNFRNQNSNNRRIHIPVSIWELELYIVPLEAFLNYINELDNIFTDTFSTLAIEDKVKWKIKKLLDNLPFTHPYPKFNLECLKSLIVRIRIFHAIKKSNKHNFIYPWPLSTLIFSPKTWRTEYQSMFTVPTVIRCRCAKKSKTGHQNFGSRYREAKISGNGVKNYRLSATSMGYIKSKSVNKQNFLHCANPLNNIRIFQKY</sequence>
<organism evidence="1 2">
    <name type="scientific">Aphis craccivora</name>
    <name type="common">Cowpea aphid</name>
    <dbReference type="NCBI Taxonomy" id="307492"/>
    <lineage>
        <taxon>Eukaryota</taxon>
        <taxon>Metazoa</taxon>
        <taxon>Ecdysozoa</taxon>
        <taxon>Arthropoda</taxon>
        <taxon>Hexapoda</taxon>
        <taxon>Insecta</taxon>
        <taxon>Pterygota</taxon>
        <taxon>Neoptera</taxon>
        <taxon>Paraneoptera</taxon>
        <taxon>Hemiptera</taxon>
        <taxon>Sternorrhyncha</taxon>
        <taxon>Aphidomorpha</taxon>
        <taxon>Aphidoidea</taxon>
        <taxon>Aphididae</taxon>
        <taxon>Aphidini</taxon>
        <taxon>Aphis</taxon>
        <taxon>Aphis</taxon>
    </lineage>
</organism>
<dbReference type="AlphaFoldDB" id="A0A6G0YMK1"/>
<name>A0A6G0YMK1_APHCR</name>
<protein>
    <submittedName>
        <fullName evidence="1">Uncharacterized protein</fullName>
    </submittedName>
</protein>
<evidence type="ECO:0000313" key="2">
    <source>
        <dbReference type="Proteomes" id="UP000478052"/>
    </source>
</evidence>
<accession>A0A6G0YMK1</accession>